<dbReference type="RefSeq" id="WP_115324873.1">
    <property type="nucleotide sequence ID" value="NZ_UHFA01000002.1"/>
</dbReference>
<dbReference type="EMBL" id="UHFA01000002">
    <property type="protein sequence ID" value="SUN35544.1"/>
    <property type="molecule type" value="Genomic_DNA"/>
</dbReference>
<dbReference type="NCBIfam" id="TIGR01550">
    <property type="entry name" value="DOC_P1"/>
    <property type="match status" value="1"/>
</dbReference>
<dbReference type="Proteomes" id="UP000254082">
    <property type="component" value="Unassembled WGS sequence"/>
</dbReference>
<evidence type="ECO:0000259" key="1">
    <source>
        <dbReference type="PROSITE" id="PS51459"/>
    </source>
</evidence>
<dbReference type="InterPro" id="IPR003812">
    <property type="entry name" value="Fido"/>
</dbReference>
<gene>
    <name evidence="2" type="ORF">NCTC11391_00572</name>
</gene>
<dbReference type="PANTHER" id="PTHR39426:SF1">
    <property type="entry name" value="HOMOLOGY TO DEATH-ON-CURING PROTEIN OF PHAGE P1"/>
    <property type="match status" value="1"/>
</dbReference>
<dbReference type="Gene3D" id="1.20.120.1870">
    <property type="entry name" value="Fic/DOC protein, Fido domain"/>
    <property type="match status" value="1"/>
</dbReference>
<dbReference type="SUPFAM" id="SSF140931">
    <property type="entry name" value="Fic-like"/>
    <property type="match status" value="1"/>
</dbReference>
<sequence length="133" mass="15326">MTKYLTESQIIALNKRVIEHYSPNENIELMSASALNMIVNLPEQFVFGQKLYPTLFDKATILFVQLVKKHVFANANKRTAFLVLVSFLQLNGYQLLVEQEEAVEYTVQIALEPLTDEKLMTYKEWIASHSSKL</sequence>
<dbReference type="Pfam" id="PF02661">
    <property type="entry name" value="Fic"/>
    <property type="match status" value="1"/>
</dbReference>
<reference evidence="2 3" key="1">
    <citation type="submission" date="2018-06" db="EMBL/GenBank/DDBJ databases">
        <authorList>
            <consortium name="Pathogen Informatics"/>
            <person name="Doyle S."/>
        </authorList>
    </citation>
    <scope>NUCLEOTIDE SEQUENCE [LARGE SCALE GENOMIC DNA]</scope>
    <source>
        <strain evidence="3">NCTC 11391</strain>
    </source>
</reference>
<keyword evidence="3" id="KW-1185">Reference proteome</keyword>
<dbReference type="InterPro" id="IPR036597">
    <property type="entry name" value="Fido-like_dom_sf"/>
</dbReference>
<evidence type="ECO:0000313" key="3">
    <source>
        <dbReference type="Proteomes" id="UP000254082"/>
    </source>
</evidence>
<dbReference type="PANTHER" id="PTHR39426">
    <property type="entry name" value="HOMOLOGY TO DEATH-ON-CURING PROTEIN OF PHAGE P1"/>
    <property type="match status" value="1"/>
</dbReference>
<dbReference type="AlphaFoldDB" id="A0A380JCY7"/>
<proteinExistence type="predicted"/>
<dbReference type="InterPro" id="IPR006440">
    <property type="entry name" value="Doc"/>
</dbReference>
<dbReference type="PROSITE" id="PS51459">
    <property type="entry name" value="FIDO"/>
    <property type="match status" value="1"/>
</dbReference>
<organism evidence="2 3">
    <name type="scientific">Streptococcus downei MFe28</name>
    <dbReference type="NCBI Taxonomy" id="764290"/>
    <lineage>
        <taxon>Bacteria</taxon>
        <taxon>Bacillati</taxon>
        <taxon>Bacillota</taxon>
        <taxon>Bacilli</taxon>
        <taxon>Lactobacillales</taxon>
        <taxon>Streptococcaceae</taxon>
        <taxon>Streptococcus</taxon>
    </lineage>
</organism>
<dbReference type="InterPro" id="IPR053737">
    <property type="entry name" value="Type_II_TA_Toxin"/>
</dbReference>
<dbReference type="GO" id="GO:0016301">
    <property type="term" value="F:kinase activity"/>
    <property type="evidence" value="ECO:0007669"/>
    <property type="project" value="InterPro"/>
</dbReference>
<name>A0A380JCY7_STRDO</name>
<feature type="domain" description="Fido" evidence="1">
    <location>
        <begin position="5"/>
        <end position="128"/>
    </location>
</feature>
<protein>
    <submittedName>
        <fullName evidence="2">Prophage maintenance system killer protein</fullName>
    </submittedName>
</protein>
<evidence type="ECO:0000313" key="2">
    <source>
        <dbReference type="EMBL" id="SUN35544.1"/>
    </source>
</evidence>
<dbReference type="OrthoDB" id="9802752at2"/>
<accession>A0A380JCY7</accession>